<dbReference type="InterPro" id="IPR016024">
    <property type="entry name" value="ARM-type_fold"/>
</dbReference>
<feature type="domain" description="SCD" evidence="2">
    <location>
        <begin position="322"/>
        <end position="407"/>
    </location>
</feature>
<comment type="caution">
    <text evidence="3">The sequence shown here is derived from an EMBL/GenBank/DDBJ whole genome shotgun (WGS) entry which is preliminary data.</text>
</comment>
<evidence type="ECO:0000259" key="2">
    <source>
        <dbReference type="PROSITE" id="PS51425"/>
    </source>
</evidence>
<dbReference type="InterPro" id="IPR011989">
    <property type="entry name" value="ARM-like"/>
</dbReference>
<evidence type="ECO:0000313" key="3">
    <source>
        <dbReference type="EMBL" id="GAA5809507.1"/>
    </source>
</evidence>
<organism evidence="3 4">
    <name type="scientific">Mucor flavus</name>
    <dbReference type="NCBI Taxonomy" id="439312"/>
    <lineage>
        <taxon>Eukaryota</taxon>
        <taxon>Fungi</taxon>
        <taxon>Fungi incertae sedis</taxon>
        <taxon>Mucoromycota</taxon>
        <taxon>Mucoromycotina</taxon>
        <taxon>Mucoromycetes</taxon>
        <taxon>Mucorales</taxon>
        <taxon>Mucorineae</taxon>
        <taxon>Mucoraceae</taxon>
        <taxon>Mucor</taxon>
    </lineage>
</organism>
<feature type="region of interest" description="Disordered" evidence="1">
    <location>
        <begin position="1"/>
        <end position="81"/>
    </location>
</feature>
<sequence length="1218" mass="137164">MARPKKSAVAEASSQRSLRTKTVPDMFSKQKAVASRRRMQESSDEEDELNSSANESESDSDSELAHKKKKTLKRQSTATSAVLETSSQLLEPLDKNMLNTQNSLYAKKKRFELDYAITPENSMDDIAKEWIRKYKENNKSALKDLINFVIRSSGCTIAVTADAVNQDDGSINAINELQEALSKLPHTEYPIISKTKEHKTLKRNMLALFQEIIIQCKYDAIYDGILIETLQSWLTTMSSSLYRPFRHTATLVGLKIISALCDVGEKLRDELAVANRQLNAEKKKGDKSNNNKLRGLKQKSATAQTKCKDLEEFLTEFFNGIFIHRMRDVESVIRAECIRELCNWMQSYQAYFVDNNYSRFMGWAFNDPSAAVRSECIKSLTRLYKIEAIATKFAAFTQRFSPRIEEMALYDVDVSVRVNAIQLCSALFKLKVNVLSDAGRTELSNMIASDVPRVRKSAAPFVKALLYSDVIDKLRDDITNTLTKPKGRRSAAPVAVSVNQNWVFFKGLASYLVEQTNDTENTDAMQVDLESFSNTLIEKRNTKIANIVEALWDQMPELQEYTSLSDYLCRDHSQAQGQNDDDMDTGNNTIDSCYRLSEDEETILITVFGACIRTAIAKGLDKNIPEGKDKKKMDDAFWEENKNEISRHLVRALPKLLSKHSDDATRMTQLASIPAIMNLSVYSELRAEKEYEELLETLVRVYLGAIQTDLLIHCADSLQHLSKNVGLTELNKIHLSILKEGVVNQVREACSGKDLVTARYTPALIHAISVSLLRLACLINFTDATEAMDDSQGMSMNVIEYVGALVDRAAFGNKKEKNIGLSALTIMSRYMMWKCSSLSSTSSGDVVPTIERRRDWTIDRFVEIVTGADVSPLAEVRVTAFGYLVDIYWLFGSDIFDEYGLTRLKTQCAADLQKSLTGYVFEQVQSLEALIKDVKSTPDQIAAEKELTLKLVSSYARGILVGVFTMNHSTALLEQYGSNNVEMDDIVKALVAEFQSDMITGEVAADGICRAYMEALKNSFNANVGESGRSIDKTLKLARLEALSLKRANQIDPVRQVPAQVVCERIHFDGITFALSKAAEAYQNNQDEEKDNALKFFKVLAIFGKELTRARDIAKIHNHLEDCLQQNGLQVEENQKEWEHYMSYIKTLDAVLKKKGLRYDATKRANNAETPAAHVFNDVELDDPMSDINELAIRDAKRSLLETEMDIDDDVAPKKRRN</sequence>
<dbReference type="Pfam" id="PF08514">
    <property type="entry name" value="STAG"/>
    <property type="match status" value="1"/>
</dbReference>
<dbReference type="InterPro" id="IPR039662">
    <property type="entry name" value="Cohesin_Scc3/SA"/>
</dbReference>
<dbReference type="PANTHER" id="PTHR11199">
    <property type="entry name" value="STROMAL ANTIGEN"/>
    <property type="match status" value="1"/>
</dbReference>
<dbReference type="InterPro" id="IPR013721">
    <property type="entry name" value="STAG"/>
</dbReference>
<dbReference type="Pfam" id="PF21581">
    <property type="entry name" value="SCD"/>
    <property type="match status" value="1"/>
</dbReference>
<reference evidence="3 4" key="1">
    <citation type="submission" date="2024-04" db="EMBL/GenBank/DDBJ databases">
        <title>genome sequences of Mucor flavus KT1a and Helicostylum pulchrum KT1b strains isolated from the surface of a dry-aged beef.</title>
        <authorList>
            <person name="Toyotome T."/>
            <person name="Hosono M."/>
            <person name="Torimaru M."/>
            <person name="Fukuda K."/>
            <person name="Mikami N."/>
        </authorList>
    </citation>
    <scope>NUCLEOTIDE SEQUENCE [LARGE SCALE GENOMIC DNA]</scope>
    <source>
        <strain evidence="3 4">KT1a</strain>
    </source>
</reference>
<dbReference type="InterPro" id="IPR020839">
    <property type="entry name" value="SCD"/>
</dbReference>
<dbReference type="Proteomes" id="UP001473302">
    <property type="component" value="Unassembled WGS sequence"/>
</dbReference>
<dbReference type="Gene3D" id="1.25.10.10">
    <property type="entry name" value="Leucine-rich Repeat Variant"/>
    <property type="match status" value="1"/>
</dbReference>
<keyword evidence="4" id="KW-1185">Reference proteome</keyword>
<proteinExistence type="predicted"/>
<gene>
    <name evidence="3" type="ORF">MFLAVUS_002916</name>
</gene>
<dbReference type="Pfam" id="PF24571">
    <property type="entry name" value="HEAT_SCC3-SA"/>
    <property type="match status" value="1"/>
</dbReference>
<dbReference type="PROSITE" id="PS51425">
    <property type="entry name" value="SCD"/>
    <property type="match status" value="1"/>
</dbReference>
<dbReference type="EMBL" id="BAABUK010000005">
    <property type="protein sequence ID" value="GAA5809507.1"/>
    <property type="molecule type" value="Genomic_DNA"/>
</dbReference>
<protein>
    <recommendedName>
        <fullName evidence="2">SCD domain-containing protein</fullName>
    </recommendedName>
</protein>
<dbReference type="InterPro" id="IPR056396">
    <property type="entry name" value="HEAT_SCC3-SA"/>
</dbReference>
<accession>A0ABP9YRP3</accession>
<dbReference type="SUPFAM" id="SSF48371">
    <property type="entry name" value="ARM repeat"/>
    <property type="match status" value="1"/>
</dbReference>
<name>A0ABP9YRP3_9FUNG</name>
<evidence type="ECO:0000313" key="4">
    <source>
        <dbReference type="Proteomes" id="UP001473302"/>
    </source>
</evidence>
<evidence type="ECO:0000256" key="1">
    <source>
        <dbReference type="SAM" id="MobiDB-lite"/>
    </source>
</evidence>
<dbReference type="PANTHER" id="PTHR11199:SF0">
    <property type="entry name" value="LD34181P-RELATED"/>
    <property type="match status" value="1"/>
</dbReference>